<dbReference type="Gene3D" id="3.20.20.150">
    <property type="entry name" value="Divalent-metal-dependent TIM barrel enzymes"/>
    <property type="match status" value="1"/>
</dbReference>
<gene>
    <name evidence="2" type="ORF">METZ01_LOCUS386944</name>
</gene>
<dbReference type="InterPro" id="IPR036237">
    <property type="entry name" value="Xyl_isomerase-like_sf"/>
</dbReference>
<dbReference type="Pfam" id="PF01261">
    <property type="entry name" value="AP_endonuc_2"/>
    <property type="match status" value="1"/>
</dbReference>
<dbReference type="EMBL" id="UINC01144522">
    <property type="protein sequence ID" value="SVD34090.1"/>
    <property type="molecule type" value="Genomic_DNA"/>
</dbReference>
<dbReference type="AlphaFoldDB" id="A0A382UIQ8"/>
<sequence length="198" mass="21608">DPSVSRPLSEDVPRACDWSHRLGTDLVSSFAFRRTDAPGPPQEVTEHIGKLADVVHSHGCRLVLENEASCWGATGLEAAGIICDVDADRVGLCWDPGNSARAGTAYPFPDEYEQIKNLVSHVHIKNFDAGTGGWCLANDGVVDWSGQIEALANDSYNGHIVIETHTSISPDTFTVKSDDLSELEWNTLKNLEFVRALY</sequence>
<feature type="domain" description="Xylose isomerase-like TIM barrel" evidence="1">
    <location>
        <begin position="11"/>
        <end position="168"/>
    </location>
</feature>
<reference evidence="2" key="1">
    <citation type="submission" date="2018-05" db="EMBL/GenBank/DDBJ databases">
        <authorList>
            <person name="Lanie J.A."/>
            <person name="Ng W.-L."/>
            <person name="Kazmierczak K.M."/>
            <person name="Andrzejewski T.M."/>
            <person name="Davidsen T.M."/>
            <person name="Wayne K.J."/>
            <person name="Tettelin H."/>
            <person name="Glass J.I."/>
            <person name="Rusch D."/>
            <person name="Podicherti R."/>
            <person name="Tsui H.-C.T."/>
            <person name="Winkler M.E."/>
        </authorList>
    </citation>
    <scope>NUCLEOTIDE SEQUENCE</scope>
</reference>
<organism evidence="2">
    <name type="scientific">marine metagenome</name>
    <dbReference type="NCBI Taxonomy" id="408172"/>
    <lineage>
        <taxon>unclassified sequences</taxon>
        <taxon>metagenomes</taxon>
        <taxon>ecological metagenomes</taxon>
    </lineage>
</organism>
<dbReference type="PANTHER" id="PTHR12110">
    <property type="entry name" value="HYDROXYPYRUVATE ISOMERASE"/>
    <property type="match status" value="1"/>
</dbReference>
<dbReference type="SUPFAM" id="SSF51658">
    <property type="entry name" value="Xylose isomerase-like"/>
    <property type="match status" value="1"/>
</dbReference>
<dbReference type="InterPro" id="IPR050312">
    <property type="entry name" value="IolE/XylAMocC-like"/>
</dbReference>
<dbReference type="InterPro" id="IPR013022">
    <property type="entry name" value="Xyl_isomerase-like_TIM-brl"/>
</dbReference>
<name>A0A382UIQ8_9ZZZZ</name>
<accession>A0A382UIQ8</accession>
<evidence type="ECO:0000259" key="1">
    <source>
        <dbReference type="Pfam" id="PF01261"/>
    </source>
</evidence>
<evidence type="ECO:0000313" key="2">
    <source>
        <dbReference type="EMBL" id="SVD34090.1"/>
    </source>
</evidence>
<dbReference type="PANTHER" id="PTHR12110:SF41">
    <property type="entry name" value="INOSOSE DEHYDRATASE"/>
    <property type="match status" value="1"/>
</dbReference>
<proteinExistence type="predicted"/>
<feature type="non-terminal residue" evidence="2">
    <location>
        <position position="1"/>
    </location>
</feature>
<protein>
    <recommendedName>
        <fullName evidence="1">Xylose isomerase-like TIM barrel domain-containing protein</fullName>
    </recommendedName>
</protein>